<dbReference type="Gene3D" id="3.40.630.30">
    <property type="match status" value="1"/>
</dbReference>
<feature type="domain" description="N-acetyltransferase" evidence="1">
    <location>
        <begin position="17"/>
        <end position="144"/>
    </location>
</feature>
<gene>
    <name evidence="2" type="ORF">ACFP5Y_10880</name>
</gene>
<dbReference type="EMBL" id="JBHSSC010000041">
    <property type="protein sequence ID" value="MFC6181728.1"/>
    <property type="molecule type" value="Genomic_DNA"/>
</dbReference>
<dbReference type="EC" id="2.3.1.-" evidence="2"/>
<reference evidence="3" key="1">
    <citation type="journal article" date="2019" name="Int. J. Syst. Evol. Microbiol.">
        <title>The Global Catalogue of Microorganisms (GCM) 10K type strain sequencing project: providing services to taxonomists for standard genome sequencing and annotation.</title>
        <authorList>
            <consortium name="The Broad Institute Genomics Platform"/>
            <consortium name="The Broad Institute Genome Sequencing Center for Infectious Disease"/>
            <person name="Wu L."/>
            <person name="Ma J."/>
        </authorList>
    </citation>
    <scope>NUCLEOTIDE SEQUENCE [LARGE SCALE GENOMIC DNA]</scope>
    <source>
        <strain evidence="3">CCM 8933</strain>
    </source>
</reference>
<keyword evidence="3" id="KW-1185">Reference proteome</keyword>
<keyword evidence="2" id="KW-0012">Acyltransferase</keyword>
<name>A0ABW1S1J9_9LACO</name>
<evidence type="ECO:0000259" key="1">
    <source>
        <dbReference type="Pfam" id="PF13302"/>
    </source>
</evidence>
<dbReference type="Pfam" id="PF13302">
    <property type="entry name" value="Acetyltransf_3"/>
    <property type="match status" value="1"/>
</dbReference>
<evidence type="ECO:0000313" key="2">
    <source>
        <dbReference type="EMBL" id="MFC6181728.1"/>
    </source>
</evidence>
<dbReference type="Proteomes" id="UP001596282">
    <property type="component" value="Unassembled WGS sequence"/>
</dbReference>
<dbReference type="SUPFAM" id="SSF55729">
    <property type="entry name" value="Acyl-CoA N-acyltransferases (Nat)"/>
    <property type="match status" value="1"/>
</dbReference>
<protein>
    <submittedName>
        <fullName evidence="2">GNAT family N-acetyltransferase</fullName>
        <ecNumber evidence="2">2.3.1.-</ecNumber>
    </submittedName>
</protein>
<comment type="caution">
    <text evidence="2">The sequence shown here is derived from an EMBL/GenBank/DDBJ whole genome shotgun (WGS) entry which is preliminary data.</text>
</comment>
<evidence type="ECO:0000313" key="3">
    <source>
        <dbReference type="Proteomes" id="UP001596282"/>
    </source>
</evidence>
<dbReference type="InterPro" id="IPR000182">
    <property type="entry name" value="GNAT_dom"/>
</dbReference>
<dbReference type="GO" id="GO:0016746">
    <property type="term" value="F:acyltransferase activity"/>
    <property type="evidence" value="ECO:0007669"/>
    <property type="project" value="UniProtKB-KW"/>
</dbReference>
<proteinExistence type="predicted"/>
<dbReference type="RefSeq" id="WP_137628013.1">
    <property type="nucleotide sequence ID" value="NZ_BJDJ01000005.1"/>
</dbReference>
<keyword evidence="2" id="KW-0808">Transferase</keyword>
<dbReference type="InterPro" id="IPR016181">
    <property type="entry name" value="Acyl_CoA_acyltransferase"/>
</dbReference>
<accession>A0ABW1S1J9</accession>
<sequence>MTKFEKYHPILTPHYTFDWLTKSRVKDVWLLQQQANPAETMLMTADMINQTMRDIFHDQKLVWGITDRQTDQFIGSASLTALTTATPRLTVHLITAQATTAALTEIYTRLTAFATNELGVATLTVPLTPTDQLSTPILTKLGYQPDATQPLNVTLN</sequence>
<organism evidence="2 3">
    <name type="scientific">Lactiplantibacillus daowaiensis</name>
    <dbReference type="NCBI Taxonomy" id="2559918"/>
    <lineage>
        <taxon>Bacteria</taxon>
        <taxon>Bacillati</taxon>
        <taxon>Bacillota</taxon>
        <taxon>Bacilli</taxon>
        <taxon>Lactobacillales</taxon>
        <taxon>Lactobacillaceae</taxon>
        <taxon>Lactiplantibacillus</taxon>
    </lineage>
</organism>